<dbReference type="AlphaFoldDB" id="A0AAN7Z2B3"/>
<protein>
    <submittedName>
        <fullName evidence="1">Uncharacterized protein</fullName>
    </submittedName>
</protein>
<gene>
    <name evidence="1" type="ORF">RB653_001712</name>
</gene>
<comment type="caution">
    <text evidence="1">The sequence shown here is derived from an EMBL/GenBank/DDBJ whole genome shotgun (WGS) entry which is preliminary data.</text>
</comment>
<proteinExistence type="predicted"/>
<dbReference type="InterPro" id="IPR004027">
    <property type="entry name" value="SEC_C_motif"/>
</dbReference>
<organism evidence="1 2">
    <name type="scientific">Dictyostelium firmibasis</name>
    <dbReference type="NCBI Taxonomy" id="79012"/>
    <lineage>
        <taxon>Eukaryota</taxon>
        <taxon>Amoebozoa</taxon>
        <taxon>Evosea</taxon>
        <taxon>Eumycetozoa</taxon>
        <taxon>Dictyostelia</taxon>
        <taxon>Dictyosteliales</taxon>
        <taxon>Dictyosteliaceae</taxon>
        <taxon>Dictyostelium</taxon>
    </lineage>
</organism>
<sequence>MITFTTQEINNGINEKSKLTYLVPIGYIARNRRDEILFKERSMIRFYTDEITLDSSVFIIKSKNRVSFVHIDANYDDKVNLEKIEEELQYVLMDEENVTSNKIMVWRCFNIPVRKDAVAKQQETNSTIELIWFEIQEKLKDKLNDFIEFKEINVVESISISLDDKSPQLARIPLENLQTCSINQTLLNSVSIINDFVDPAIELKGPPENIIIFQDGCWNEKLIHQVTTPNPLANDFLNNDPNQYINFLDNFLKVHKTINSTQLNNFIDQLFQSINAYRESFNKGQIQKLKIGPNDNCPCKSKQKFKKCHGSIKNGIVRKVYLEY</sequence>
<dbReference type="PANTHER" id="PTHR33747">
    <property type="entry name" value="UPF0225 PROTEIN SCO1677"/>
    <property type="match status" value="1"/>
</dbReference>
<evidence type="ECO:0000313" key="2">
    <source>
        <dbReference type="Proteomes" id="UP001344447"/>
    </source>
</evidence>
<reference evidence="1 2" key="1">
    <citation type="submission" date="2023-11" db="EMBL/GenBank/DDBJ databases">
        <title>Dfirmibasis_genome.</title>
        <authorList>
            <person name="Edelbroek B."/>
            <person name="Kjellin J."/>
            <person name="Jerlstrom-Hultqvist J."/>
            <person name="Soderbom F."/>
        </authorList>
    </citation>
    <scope>NUCLEOTIDE SEQUENCE [LARGE SCALE GENOMIC DNA]</scope>
    <source>
        <strain evidence="1 2">TNS-C-14</strain>
    </source>
</reference>
<dbReference type="Proteomes" id="UP001344447">
    <property type="component" value="Unassembled WGS sequence"/>
</dbReference>
<accession>A0AAN7Z2B3</accession>
<dbReference type="SUPFAM" id="SSF103642">
    <property type="entry name" value="Sec-C motif"/>
    <property type="match status" value="1"/>
</dbReference>
<dbReference type="Gene3D" id="3.10.450.50">
    <property type="match status" value="1"/>
</dbReference>
<keyword evidence="2" id="KW-1185">Reference proteome</keyword>
<name>A0AAN7Z2B3_9MYCE</name>
<evidence type="ECO:0000313" key="1">
    <source>
        <dbReference type="EMBL" id="KAK5581675.1"/>
    </source>
</evidence>
<dbReference type="EMBL" id="JAVFKY010000002">
    <property type="protein sequence ID" value="KAK5581675.1"/>
    <property type="molecule type" value="Genomic_DNA"/>
</dbReference>
<dbReference type="Pfam" id="PF02810">
    <property type="entry name" value="SEC-C"/>
    <property type="match status" value="1"/>
</dbReference>
<dbReference type="PANTHER" id="PTHR33747:SF1">
    <property type="entry name" value="ADENYLATE CYCLASE-ASSOCIATED CAP C-TERMINAL DOMAIN-CONTAINING PROTEIN"/>
    <property type="match status" value="1"/>
</dbReference>